<dbReference type="EMBL" id="CP016286">
    <property type="protein sequence ID" value="ANP88275.1"/>
    <property type="molecule type" value="Genomic_DNA"/>
</dbReference>
<reference evidence="2 3" key="1">
    <citation type="submission" date="2016-06" db="EMBL/GenBank/DDBJ databases">
        <title>Microsymbionts genomes from the relict species Vavilovia formosa.</title>
        <authorList>
            <person name="Chirak E."/>
            <person name="Kimeklis A."/>
            <person name="Andronov E."/>
        </authorList>
    </citation>
    <scope>NUCLEOTIDE SEQUENCE [LARGE SCALE GENOMIC DNA]</scope>
    <source>
        <strain evidence="2 3">Vaf10</strain>
    </source>
</reference>
<proteinExistence type="predicted"/>
<dbReference type="OrthoDB" id="8410845at2"/>
<feature type="compositionally biased region" description="Basic residues" evidence="1">
    <location>
        <begin position="1"/>
        <end position="10"/>
    </location>
</feature>
<evidence type="ECO:0000313" key="3">
    <source>
        <dbReference type="Proteomes" id="UP000092691"/>
    </source>
</evidence>
<dbReference type="RefSeq" id="WP_065282108.1">
    <property type="nucleotide sequence ID" value="NZ_CP016286.1"/>
</dbReference>
<accession>A0A1B1CES7</accession>
<dbReference type="Proteomes" id="UP000092691">
    <property type="component" value="Chromosome"/>
</dbReference>
<feature type="region of interest" description="Disordered" evidence="1">
    <location>
        <begin position="1"/>
        <end position="27"/>
    </location>
</feature>
<evidence type="ECO:0000313" key="2">
    <source>
        <dbReference type="EMBL" id="ANP88275.1"/>
    </source>
</evidence>
<protein>
    <submittedName>
        <fullName evidence="2">Uncharacterized protein</fullName>
    </submittedName>
</protein>
<evidence type="ECO:0000256" key="1">
    <source>
        <dbReference type="SAM" id="MobiDB-lite"/>
    </source>
</evidence>
<dbReference type="AlphaFoldDB" id="A0A1B1CES7"/>
<name>A0A1B1CES7_RHILE</name>
<gene>
    <name evidence="2" type="ORF">BA011_22750</name>
</gene>
<organism evidence="2 3">
    <name type="scientific">Rhizobium leguminosarum</name>
    <dbReference type="NCBI Taxonomy" id="384"/>
    <lineage>
        <taxon>Bacteria</taxon>
        <taxon>Pseudomonadati</taxon>
        <taxon>Pseudomonadota</taxon>
        <taxon>Alphaproteobacteria</taxon>
        <taxon>Hyphomicrobiales</taxon>
        <taxon>Rhizobiaceae</taxon>
        <taxon>Rhizobium/Agrobacterium group</taxon>
        <taxon>Rhizobium</taxon>
    </lineage>
</organism>
<feature type="compositionally biased region" description="Basic and acidic residues" evidence="1">
    <location>
        <begin position="11"/>
        <end position="24"/>
    </location>
</feature>
<sequence length="222" mass="24807">MAHKKHWIKQKRVERNKVDAHNEDEASSPIGTRMAMAQALEQLNSQGVVAALRGQKQGISDLLHNTDRALSIKLAVVYGAGLIVERDDDEWHALCAAQEWIDHPKVKPKRTDPLRAVLRLAVGFEGKKADSTVHRYYRALHPLFTEKVPADEIPSRIIEAGGVEKMRQNSARSIVVNSTPEIMRTVYGVNKAAHFRAWITVYPLEGGVAKVTIGKLKQPKIK</sequence>